<feature type="chain" id="PRO_5045497056" evidence="1">
    <location>
        <begin position="24"/>
        <end position="192"/>
    </location>
</feature>
<protein>
    <submittedName>
        <fullName evidence="2">Uncharacterized protein</fullName>
    </submittedName>
</protein>
<dbReference type="EMBL" id="JBHTBX010000007">
    <property type="protein sequence ID" value="MFC7435226.1"/>
    <property type="molecule type" value="Genomic_DNA"/>
</dbReference>
<organism evidence="2 3">
    <name type="scientific">Hydrogenophaga bisanensis</name>
    <dbReference type="NCBI Taxonomy" id="439611"/>
    <lineage>
        <taxon>Bacteria</taxon>
        <taxon>Pseudomonadati</taxon>
        <taxon>Pseudomonadota</taxon>
        <taxon>Betaproteobacteria</taxon>
        <taxon>Burkholderiales</taxon>
        <taxon>Comamonadaceae</taxon>
        <taxon>Hydrogenophaga</taxon>
    </lineage>
</organism>
<evidence type="ECO:0000313" key="3">
    <source>
        <dbReference type="Proteomes" id="UP001596495"/>
    </source>
</evidence>
<gene>
    <name evidence="2" type="ORF">ACFQNJ_11985</name>
</gene>
<keyword evidence="3" id="KW-1185">Reference proteome</keyword>
<evidence type="ECO:0000313" key="2">
    <source>
        <dbReference type="EMBL" id="MFC7435226.1"/>
    </source>
</evidence>
<evidence type="ECO:0000256" key="1">
    <source>
        <dbReference type="SAM" id="SignalP"/>
    </source>
</evidence>
<dbReference type="Proteomes" id="UP001596495">
    <property type="component" value="Unassembled WGS sequence"/>
</dbReference>
<keyword evidence="1" id="KW-0732">Signal</keyword>
<accession>A0ABW2RAV7</accession>
<dbReference type="RefSeq" id="WP_382257580.1">
    <property type="nucleotide sequence ID" value="NZ_JBHTBX010000007.1"/>
</dbReference>
<sequence length="192" mass="19458">MKKAFVLKSALALAMVSPMLASAESNLVINGSPATARLDFRVVIPQVLLLQVGSTGANNVDLVEFSLPTTTTLGDNNPVGRTNGGAVPVRVLGNNGAITLAVNNTGDLSNGAGDTIPWDSIGVNSAAVSGGGVPHPATNFSGSTTLPTTAGKITDSQAQWTFSYLNNIIPAAGTYGGVNTNNGRVTYTASMP</sequence>
<reference evidence="3" key="1">
    <citation type="journal article" date="2019" name="Int. J. Syst. Evol. Microbiol.">
        <title>The Global Catalogue of Microorganisms (GCM) 10K type strain sequencing project: providing services to taxonomists for standard genome sequencing and annotation.</title>
        <authorList>
            <consortium name="The Broad Institute Genomics Platform"/>
            <consortium name="The Broad Institute Genome Sequencing Center for Infectious Disease"/>
            <person name="Wu L."/>
            <person name="Ma J."/>
        </authorList>
    </citation>
    <scope>NUCLEOTIDE SEQUENCE [LARGE SCALE GENOMIC DNA]</scope>
    <source>
        <strain evidence="3">CCUG 54518</strain>
    </source>
</reference>
<name>A0ABW2RAV7_9BURK</name>
<feature type="signal peptide" evidence="1">
    <location>
        <begin position="1"/>
        <end position="23"/>
    </location>
</feature>
<comment type="caution">
    <text evidence="2">The sequence shown here is derived from an EMBL/GenBank/DDBJ whole genome shotgun (WGS) entry which is preliminary data.</text>
</comment>
<proteinExistence type="predicted"/>